<comment type="caution">
    <text evidence="1">The sequence shown here is derived from an EMBL/GenBank/DDBJ whole genome shotgun (WGS) entry which is preliminary data.</text>
</comment>
<name>A0AA39P7Y8_9AGAR</name>
<keyword evidence="2" id="KW-1185">Reference proteome</keyword>
<protein>
    <submittedName>
        <fullName evidence="1">Uncharacterized protein</fullName>
    </submittedName>
</protein>
<evidence type="ECO:0000313" key="2">
    <source>
        <dbReference type="Proteomes" id="UP001175227"/>
    </source>
</evidence>
<reference evidence="1" key="1">
    <citation type="submission" date="2023-06" db="EMBL/GenBank/DDBJ databases">
        <authorList>
            <consortium name="Lawrence Berkeley National Laboratory"/>
            <person name="Ahrendt S."/>
            <person name="Sahu N."/>
            <person name="Indic B."/>
            <person name="Wong-Bajracharya J."/>
            <person name="Merenyi Z."/>
            <person name="Ke H.-M."/>
            <person name="Monk M."/>
            <person name="Kocsube S."/>
            <person name="Drula E."/>
            <person name="Lipzen A."/>
            <person name="Balint B."/>
            <person name="Henrissat B."/>
            <person name="Andreopoulos B."/>
            <person name="Martin F.M."/>
            <person name="Harder C.B."/>
            <person name="Rigling D."/>
            <person name="Ford K.L."/>
            <person name="Foster G.D."/>
            <person name="Pangilinan J."/>
            <person name="Papanicolaou A."/>
            <person name="Barry K."/>
            <person name="LaButti K."/>
            <person name="Viragh M."/>
            <person name="Koriabine M."/>
            <person name="Yan M."/>
            <person name="Riley R."/>
            <person name="Champramary S."/>
            <person name="Plett K.L."/>
            <person name="Tsai I.J."/>
            <person name="Slot J."/>
            <person name="Sipos G."/>
            <person name="Plett J."/>
            <person name="Nagy L.G."/>
            <person name="Grigoriev I.V."/>
        </authorList>
    </citation>
    <scope>NUCLEOTIDE SEQUENCE</scope>
    <source>
        <strain evidence="1">ICMP 16352</strain>
    </source>
</reference>
<sequence>MSLSHDLHHQLPFSHNSLPPRLNLTQDLKMHLMQLFCSENTLQLWKHTNPVSLNIPPFSNIIIFPSTQEYLSVEDAIKGELLDPEPPLATQVANSRWTCDMAGKVWDAQGLPLRAKSTVPAPPETPPMLGKTRHCNASQEDVDEPQGSVCSEFANFVISK</sequence>
<dbReference type="AlphaFoldDB" id="A0AA39P7Y8"/>
<accession>A0AA39P7Y8</accession>
<gene>
    <name evidence="1" type="ORF">IW261DRAFT_1564649</name>
</gene>
<proteinExistence type="predicted"/>
<dbReference type="Proteomes" id="UP001175227">
    <property type="component" value="Unassembled WGS sequence"/>
</dbReference>
<evidence type="ECO:0000313" key="1">
    <source>
        <dbReference type="EMBL" id="KAK0479275.1"/>
    </source>
</evidence>
<organism evidence="1 2">
    <name type="scientific">Armillaria novae-zelandiae</name>
    <dbReference type="NCBI Taxonomy" id="153914"/>
    <lineage>
        <taxon>Eukaryota</taxon>
        <taxon>Fungi</taxon>
        <taxon>Dikarya</taxon>
        <taxon>Basidiomycota</taxon>
        <taxon>Agaricomycotina</taxon>
        <taxon>Agaricomycetes</taxon>
        <taxon>Agaricomycetidae</taxon>
        <taxon>Agaricales</taxon>
        <taxon>Marasmiineae</taxon>
        <taxon>Physalacriaceae</taxon>
        <taxon>Armillaria</taxon>
    </lineage>
</organism>
<dbReference type="EMBL" id="JAUEPR010000012">
    <property type="protein sequence ID" value="KAK0479275.1"/>
    <property type="molecule type" value="Genomic_DNA"/>
</dbReference>